<dbReference type="Pfam" id="PF12900">
    <property type="entry name" value="Pyridox_ox_2"/>
    <property type="match status" value="1"/>
</dbReference>
<sequence length="156" mass="17536">MRKADREIQDFSEIVEIVNSCQTVRMAMYADDFPYIVPLTFGYDVQDGALVVYFHCATEGRKLDLLAKDARVCLEWDALDGYVETGHSVTADYQSVIAFGHASRCEGEERVRGIARLLEHTGYADYSAETCAALPVVDVWKVVCQSVTGKRRFPKQ</sequence>
<dbReference type="InterPro" id="IPR012349">
    <property type="entry name" value="Split_barrel_FMN-bd"/>
</dbReference>
<dbReference type="SUPFAM" id="SSF50475">
    <property type="entry name" value="FMN-binding split barrel"/>
    <property type="match status" value="1"/>
</dbReference>
<dbReference type="PANTHER" id="PTHR34071:SF2">
    <property type="entry name" value="FLAVIN-NUCLEOTIDE-BINDING PROTEIN"/>
    <property type="match status" value="1"/>
</dbReference>
<accession>A0A9D2IW22</accession>
<evidence type="ECO:0000313" key="2">
    <source>
        <dbReference type="Proteomes" id="UP000824044"/>
    </source>
</evidence>
<gene>
    <name evidence="1" type="ORF">H9812_05400</name>
</gene>
<dbReference type="EMBL" id="DXBS01000106">
    <property type="protein sequence ID" value="HIZ24885.1"/>
    <property type="molecule type" value="Genomic_DNA"/>
</dbReference>
<dbReference type="PANTHER" id="PTHR34071">
    <property type="entry name" value="5-NITROIMIDAZOLE ANTIBIOTICS RESISTANCE PROTEIN, NIMA-FAMILY-RELATED PROTEIN-RELATED"/>
    <property type="match status" value="1"/>
</dbReference>
<proteinExistence type="predicted"/>
<dbReference type="InterPro" id="IPR024747">
    <property type="entry name" value="Pyridox_Oxase-rel"/>
</dbReference>
<protein>
    <submittedName>
        <fullName evidence="1">Pyridoxamine 5'-phosphate oxidase family protein</fullName>
    </submittedName>
</protein>
<comment type="caution">
    <text evidence="1">The sequence shown here is derived from an EMBL/GenBank/DDBJ whole genome shotgun (WGS) entry which is preliminary data.</text>
</comment>
<evidence type="ECO:0000313" key="1">
    <source>
        <dbReference type="EMBL" id="HIZ24885.1"/>
    </source>
</evidence>
<dbReference type="Proteomes" id="UP000824044">
    <property type="component" value="Unassembled WGS sequence"/>
</dbReference>
<name>A0A9D2IW22_9FIRM</name>
<dbReference type="AlphaFoldDB" id="A0A9D2IW22"/>
<reference evidence="1" key="2">
    <citation type="submission" date="2021-04" db="EMBL/GenBank/DDBJ databases">
        <authorList>
            <person name="Gilroy R."/>
        </authorList>
    </citation>
    <scope>NUCLEOTIDE SEQUENCE</scope>
    <source>
        <strain evidence="1">CHK33-5263</strain>
    </source>
</reference>
<reference evidence="1" key="1">
    <citation type="journal article" date="2021" name="PeerJ">
        <title>Extensive microbial diversity within the chicken gut microbiome revealed by metagenomics and culture.</title>
        <authorList>
            <person name="Gilroy R."/>
            <person name="Ravi A."/>
            <person name="Getino M."/>
            <person name="Pursley I."/>
            <person name="Horton D.L."/>
            <person name="Alikhan N.F."/>
            <person name="Baker D."/>
            <person name="Gharbi K."/>
            <person name="Hall N."/>
            <person name="Watson M."/>
            <person name="Adriaenssens E.M."/>
            <person name="Foster-Nyarko E."/>
            <person name="Jarju S."/>
            <person name="Secka A."/>
            <person name="Antonio M."/>
            <person name="Oren A."/>
            <person name="Chaudhuri R.R."/>
            <person name="La Ragione R."/>
            <person name="Hildebrand F."/>
            <person name="Pallen M.J."/>
        </authorList>
    </citation>
    <scope>NUCLEOTIDE SEQUENCE</scope>
    <source>
        <strain evidence="1">CHK33-5263</strain>
    </source>
</reference>
<dbReference type="Gene3D" id="2.30.110.10">
    <property type="entry name" value="Electron Transport, Fmn-binding Protein, Chain A"/>
    <property type="match status" value="1"/>
</dbReference>
<organism evidence="1 2">
    <name type="scientific">Candidatus Gallimonas intestinigallinarum</name>
    <dbReference type="NCBI Taxonomy" id="2838604"/>
    <lineage>
        <taxon>Bacteria</taxon>
        <taxon>Bacillati</taxon>
        <taxon>Bacillota</taxon>
        <taxon>Clostridia</taxon>
        <taxon>Candidatus Gallimonas</taxon>
    </lineage>
</organism>